<evidence type="ECO:0000256" key="13">
    <source>
        <dbReference type="SAM" id="MobiDB-lite"/>
    </source>
</evidence>
<dbReference type="InterPro" id="IPR013083">
    <property type="entry name" value="Znf_RING/FYVE/PHD"/>
</dbReference>
<keyword evidence="9" id="KW-1015">Disulfide bond</keyword>
<keyword evidence="6" id="KW-0677">Repeat</keyword>
<gene>
    <name evidence="17" type="ORF">GBAR_LOCUS13840</name>
</gene>
<organism evidence="17 18">
    <name type="scientific">Geodia barretti</name>
    <name type="common">Barrett's horny sponge</name>
    <dbReference type="NCBI Taxonomy" id="519541"/>
    <lineage>
        <taxon>Eukaryota</taxon>
        <taxon>Metazoa</taxon>
        <taxon>Porifera</taxon>
        <taxon>Demospongiae</taxon>
        <taxon>Heteroscleromorpha</taxon>
        <taxon>Tetractinellida</taxon>
        <taxon>Astrophorina</taxon>
        <taxon>Geodiidae</taxon>
        <taxon>Geodia</taxon>
    </lineage>
</organism>
<dbReference type="SUPFAM" id="SSF57850">
    <property type="entry name" value="RING/U-box"/>
    <property type="match status" value="2"/>
</dbReference>
<dbReference type="PROSITE" id="PS01187">
    <property type="entry name" value="EGF_CA"/>
    <property type="match status" value="1"/>
</dbReference>
<dbReference type="InterPro" id="IPR000315">
    <property type="entry name" value="Znf_B-box"/>
</dbReference>
<dbReference type="PROSITE" id="PS50119">
    <property type="entry name" value="ZF_BBOX"/>
    <property type="match status" value="2"/>
</dbReference>
<name>A0AA35S7N6_GEOBA</name>
<dbReference type="GO" id="GO:0005576">
    <property type="term" value="C:extracellular region"/>
    <property type="evidence" value="ECO:0007669"/>
    <property type="project" value="UniProtKB-SubCell"/>
</dbReference>
<evidence type="ECO:0000256" key="4">
    <source>
        <dbReference type="ARBA" id="ARBA00022723"/>
    </source>
</evidence>
<dbReference type="InterPro" id="IPR027370">
    <property type="entry name" value="Znf-RING_euk"/>
</dbReference>
<dbReference type="AlphaFoldDB" id="A0AA35S7N6"/>
<dbReference type="InterPro" id="IPR017907">
    <property type="entry name" value="Znf_RING_CS"/>
</dbReference>
<evidence type="ECO:0000313" key="17">
    <source>
        <dbReference type="EMBL" id="CAI8023732.1"/>
    </source>
</evidence>
<feature type="domain" description="EGF-like" evidence="14">
    <location>
        <begin position="118"/>
        <end position="158"/>
    </location>
</feature>
<dbReference type="Proteomes" id="UP001174909">
    <property type="component" value="Unassembled WGS sequence"/>
</dbReference>
<keyword evidence="7 11" id="KW-0863">Zinc-finger</keyword>
<dbReference type="InterPro" id="IPR018097">
    <property type="entry name" value="EGF_Ca-bd_CS"/>
</dbReference>
<dbReference type="CDD" id="cd00054">
    <property type="entry name" value="EGF_CA"/>
    <property type="match status" value="1"/>
</dbReference>
<dbReference type="Pfam" id="PF13445">
    <property type="entry name" value="zf-RING_UBOX"/>
    <property type="match status" value="2"/>
</dbReference>
<dbReference type="InterPro" id="IPR047153">
    <property type="entry name" value="TRIM45/56/19-like"/>
</dbReference>
<dbReference type="Pfam" id="PF12662">
    <property type="entry name" value="cEGF"/>
    <property type="match status" value="2"/>
</dbReference>
<dbReference type="PROSITE" id="PS01186">
    <property type="entry name" value="EGF_2"/>
    <property type="match status" value="2"/>
</dbReference>
<dbReference type="PROSITE" id="PS00010">
    <property type="entry name" value="ASX_HYDROXYL"/>
    <property type="match status" value="1"/>
</dbReference>
<evidence type="ECO:0000259" key="15">
    <source>
        <dbReference type="PROSITE" id="PS50089"/>
    </source>
</evidence>
<dbReference type="EMBL" id="CASHTH010002029">
    <property type="protein sequence ID" value="CAI8023732.1"/>
    <property type="molecule type" value="Genomic_DNA"/>
</dbReference>
<dbReference type="Gene3D" id="2.10.25.10">
    <property type="entry name" value="Laminin"/>
    <property type="match status" value="4"/>
</dbReference>
<evidence type="ECO:0000256" key="7">
    <source>
        <dbReference type="ARBA" id="ARBA00022771"/>
    </source>
</evidence>
<evidence type="ECO:0000256" key="2">
    <source>
        <dbReference type="ARBA" id="ARBA00022525"/>
    </source>
</evidence>
<dbReference type="SUPFAM" id="SSF57196">
    <property type="entry name" value="EGF/Laminin"/>
    <property type="match status" value="1"/>
</dbReference>
<keyword evidence="4" id="KW-0479">Metal-binding</keyword>
<protein>
    <submittedName>
        <fullName evidence="17">Signal peptide, CUB and EGF-like domain-containing protein 1</fullName>
    </submittedName>
</protein>
<dbReference type="PROSITE" id="PS50089">
    <property type="entry name" value="ZF_RING_2"/>
    <property type="match status" value="2"/>
</dbReference>
<dbReference type="SMART" id="SM00184">
    <property type="entry name" value="RING"/>
    <property type="match status" value="2"/>
</dbReference>
<dbReference type="InterPro" id="IPR009030">
    <property type="entry name" value="Growth_fac_rcpt_cys_sf"/>
</dbReference>
<dbReference type="Gene3D" id="3.30.160.60">
    <property type="entry name" value="Classic Zinc Finger"/>
    <property type="match status" value="1"/>
</dbReference>
<dbReference type="SMART" id="SM00336">
    <property type="entry name" value="BBOX"/>
    <property type="match status" value="2"/>
</dbReference>
<keyword evidence="2" id="KW-0964">Secreted</keyword>
<evidence type="ECO:0000256" key="10">
    <source>
        <dbReference type="ARBA" id="ARBA00023180"/>
    </source>
</evidence>
<dbReference type="InterPro" id="IPR001881">
    <property type="entry name" value="EGF-like_Ca-bd_dom"/>
</dbReference>
<dbReference type="GO" id="GO:0008270">
    <property type="term" value="F:zinc ion binding"/>
    <property type="evidence" value="ECO:0007669"/>
    <property type="project" value="UniProtKB-KW"/>
</dbReference>
<evidence type="ECO:0000256" key="5">
    <source>
        <dbReference type="ARBA" id="ARBA00022729"/>
    </source>
</evidence>
<evidence type="ECO:0000259" key="14">
    <source>
        <dbReference type="PROSITE" id="PS50026"/>
    </source>
</evidence>
<dbReference type="PANTHER" id="PTHR25462:SF296">
    <property type="entry name" value="MEIOTIC P26, ISOFORM F"/>
    <property type="match status" value="1"/>
</dbReference>
<reference evidence="17" key="1">
    <citation type="submission" date="2023-03" db="EMBL/GenBank/DDBJ databases">
        <authorList>
            <person name="Steffen K."/>
            <person name="Cardenas P."/>
        </authorList>
    </citation>
    <scope>NUCLEOTIDE SEQUENCE</scope>
</reference>
<dbReference type="Pfam" id="PF14670">
    <property type="entry name" value="FXa_inhibition"/>
    <property type="match status" value="1"/>
</dbReference>
<sequence>MRGDGGDLFSMSLQKLDDELTCPVCTEHFKEPKVLPCLHYYCKTCIADLIKRAKGRPFNCPECRREKHRLQAITPRDINECATANGNCAQMCTNTPGSHTCSCHSGYRLNNDGRSCRDIDECAEDIDGCAHICTDRDGSFTCSCRPGFSLASNGRSCNDVNECVRAPTTVRELYNLGGFELRLSQGYQLDGRIASILLARRVLQRGATNCSPTDSPAYLSTSVRRTHTTVQGFCRNAGSSFICDCSPGFDLASNGRDCIDVNECASGNGGCEGTCTNVEGSYPLPLSTQGCTLGPDGRCDEVAECVADTEDDCDHLPAPTPREVTCACQSGFSLDSDGGLASIDECASSDANSCDQICVNSPEASPATADGYRECAWLAECGQICTNTEDSVCSSRRLSAGRRRETCSDIDECANAYGAARRCAPTRRLATPCLSVPGFELDENNGMPANKEEPANAIKNTKLRPSRDLVSPPPRQDEPVLHSELTEHDLLAYARGQVPTTLLTRVPATYPVLLRRLFTAGGRARPVVLRRQPLRHQHLSPRHLSDGLHRPHPRPYRPPTAPTKPQLHRDLSPHSRLHQPKPLLPTKPSIQPARPARSQSSYVPPKTVSHLLRWPQTSPATSTFRNLCATCSQQQAPSLAPSRLPSSSLTSQTSSATNTTEHFPQHRGAKMAEGGGDLFSMSLQKLDDELTCPVCTEHFKEPKVLPCLHYYCKTCIADLIKRAKGRPFNCPDVAAKHRLQAKTPRGVFPAAFFVNRMEGVFSVMKKAQAKENVTCESCSKFPAVSFCHDCSEYICTKCTEAHKDMRLLSSHKVVSIGSLRSTITKSTPEKMKVVQREVKCSKHADEPLKLYCRDCHKLVCRDCIVIDHKDHRYAFVVDAAPPCKADIKEKAESMKKISVGLKEVMESLDDSKKKLADSETATTREINAAIDKVIAKAGQKRKELIQRASQMVSEAREKVSTQEKNAQLAMGEVESLLEFMSRSLERATDQEVLSLEKQMSDQVERVTQLYGNPVGKFPVPELPQLVVSCGAEVEQVIQTKISVAEKEPEIYYQEVSDNGTSIVNV</sequence>
<dbReference type="CDD" id="cd19757">
    <property type="entry name" value="Bbox1"/>
    <property type="match status" value="1"/>
</dbReference>
<evidence type="ECO:0000256" key="6">
    <source>
        <dbReference type="ARBA" id="ARBA00022737"/>
    </source>
</evidence>
<dbReference type="PROSITE" id="PS50026">
    <property type="entry name" value="EGF_3"/>
    <property type="match status" value="1"/>
</dbReference>
<evidence type="ECO:0000256" key="3">
    <source>
        <dbReference type="ARBA" id="ARBA00022536"/>
    </source>
</evidence>
<evidence type="ECO:0000259" key="16">
    <source>
        <dbReference type="PROSITE" id="PS50119"/>
    </source>
</evidence>
<dbReference type="FunFam" id="2.10.25.10:FF:000240">
    <property type="entry name" value="Vitamin K-dependent protein S"/>
    <property type="match status" value="1"/>
</dbReference>
<evidence type="ECO:0000256" key="12">
    <source>
        <dbReference type="PROSITE-ProRule" id="PRU00076"/>
    </source>
</evidence>
<comment type="caution">
    <text evidence="17">The sequence shown here is derived from an EMBL/GenBank/DDBJ whole genome shotgun (WGS) entry which is preliminary data.</text>
</comment>
<dbReference type="PROSITE" id="PS00518">
    <property type="entry name" value="ZF_RING_1"/>
    <property type="match status" value="2"/>
</dbReference>
<dbReference type="InterPro" id="IPR001841">
    <property type="entry name" value="Znf_RING"/>
</dbReference>
<comment type="caution">
    <text evidence="12">Lacks conserved residue(s) required for the propagation of feature annotation.</text>
</comment>
<keyword evidence="8" id="KW-0862">Zinc</keyword>
<evidence type="ECO:0000256" key="8">
    <source>
        <dbReference type="ARBA" id="ARBA00022833"/>
    </source>
</evidence>
<keyword evidence="10" id="KW-0325">Glycoprotein</keyword>
<proteinExistence type="predicted"/>
<dbReference type="SMART" id="SM00181">
    <property type="entry name" value="EGF"/>
    <property type="match status" value="3"/>
</dbReference>
<evidence type="ECO:0000256" key="1">
    <source>
        <dbReference type="ARBA" id="ARBA00004613"/>
    </source>
</evidence>
<dbReference type="InterPro" id="IPR000742">
    <property type="entry name" value="EGF"/>
</dbReference>
<keyword evidence="5" id="KW-0732">Signal</keyword>
<dbReference type="Pfam" id="PF00643">
    <property type="entry name" value="zf-B_box"/>
    <property type="match status" value="2"/>
</dbReference>
<evidence type="ECO:0000313" key="18">
    <source>
        <dbReference type="Proteomes" id="UP001174909"/>
    </source>
</evidence>
<dbReference type="SUPFAM" id="SSF57184">
    <property type="entry name" value="Growth factor receptor domain"/>
    <property type="match status" value="1"/>
</dbReference>
<feature type="domain" description="RING-type" evidence="15">
    <location>
        <begin position="692"/>
        <end position="731"/>
    </location>
</feature>
<feature type="compositionally biased region" description="Low complexity" evidence="13">
    <location>
        <begin position="638"/>
        <end position="657"/>
    </location>
</feature>
<feature type="region of interest" description="Disordered" evidence="13">
    <location>
        <begin position="638"/>
        <end position="671"/>
    </location>
</feature>
<dbReference type="SMART" id="SM00179">
    <property type="entry name" value="EGF_CA"/>
    <property type="match status" value="4"/>
</dbReference>
<feature type="domain" description="RING-type" evidence="15">
    <location>
        <begin position="22"/>
        <end position="64"/>
    </location>
</feature>
<feature type="domain" description="B box-type" evidence="16">
    <location>
        <begin position="770"/>
        <end position="816"/>
    </location>
</feature>
<evidence type="ECO:0000256" key="9">
    <source>
        <dbReference type="ARBA" id="ARBA00023157"/>
    </source>
</evidence>
<dbReference type="GO" id="GO:0061630">
    <property type="term" value="F:ubiquitin protein ligase activity"/>
    <property type="evidence" value="ECO:0007669"/>
    <property type="project" value="TreeGrafter"/>
</dbReference>
<dbReference type="GO" id="GO:0005509">
    <property type="term" value="F:calcium ion binding"/>
    <property type="evidence" value="ECO:0007669"/>
    <property type="project" value="InterPro"/>
</dbReference>
<dbReference type="InterPro" id="IPR026823">
    <property type="entry name" value="cEGF"/>
</dbReference>
<evidence type="ECO:0000256" key="11">
    <source>
        <dbReference type="PROSITE-ProRule" id="PRU00024"/>
    </source>
</evidence>
<dbReference type="Gene3D" id="3.30.40.10">
    <property type="entry name" value="Zinc/RING finger domain, C3HC4 (zinc finger)"/>
    <property type="match status" value="2"/>
</dbReference>
<dbReference type="PANTHER" id="PTHR25462">
    <property type="entry name" value="BONUS, ISOFORM C-RELATED"/>
    <property type="match status" value="1"/>
</dbReference>
<keyword evidence="3 12" id="KW-0245">EGF-like domain</keyword>
<feature type="region of interest" description="Disordered" evidence="13">
    <location>
        <begin position="529"/>
        <end position="604"/>
    </location>
</feature>
<dbReference type="FunFam" id="2.10.25.10:FF:000014">
    <property type="entry name" value="Latent-transforming growth factor beta-binding protein 3"/>
    <property type="match status" value="1"/>
</dbReference>
<comment type="subcellular location">
    <subcellularLocation>
        <location evidence="1">Secreted</location>
    </subcellularLocation>
</comment>
<keyword evidence="18" id="KW-1185">Reference proteome</keyword>
<dbReference type="SUPFAM" id="SSF57845">
    <property type="entry name" value="B-box zinc-binding domain"/>
    <property type="match status" value="1"/>
</dbReference>
<feature type="domain" description="B box-type" evidence="16">
    <location>
        <begin position="835"/>
        <end position="876"/>
    </location>
</feature>
<dbReference type="InterPro" id="IPR000152">
    <property type="entry name" value="EGF-type_Asp/Asn_hydroxyl_site"/>
</dbReference>
<accession>A0AA35S7N6</accession>
<feature type="compositionally biased region" description="Basic residues" evidence="13">
    <location>
        <begin position="532"/>
        <end position="541"/>
    </location>
</feature>